<dbReference type="Pfam" id="PF07288">
    <property type="entry name" value="RpoY"/>
    <property type="match status" value="1"/>
</dbReference>
<dbReference type="Proteomes" id="UP000588186">
    <property type="component" value="Unassembled WGS sequence"/>
</dbReference>
<dbReference type="Gene3D" id="3.10.20.730">
    <property type="entry name" value="RNAP, epsilon subunit-like"/>
    <property type="match status" value="1"/>
</dbReference>
<gene>
    <name evidence="5" type="ORF">JEOPIN946_01449</name>
</gene>
<evidence type="ECO:0000313" key="6">
    <source>
        <dbReference type="Proteomes" id="UP000588186"/>
    </source>
</evidence>
<dbReference type="RefSeq" id="WP_186078129.1">
    <property type="nucleotide sequence ID" value="NZ_CAJEWB010000010.1"/>
</dbReference>
<keyword evidence="3" id="KW-0548">Nucleotidyltransferase</keyword>
<accession>A0A6V7RHK2</accession>
<dbReference type="AlphaFoldDB" id="A0A6V7RHK2"/>
<dbReference type="GO" id="GO:0016779">
    <property type="term" value="F:nucleotidyltransferase activity"/>
    <property type="evidence" value="ECO:0007669"/>
    <property type="project" value="UniProtKB-KW"/>
</dbReference>
<dbReference type="EMBL" id="CAJEWB010000010">
    <property type="protein sequence ID" value="CAD2077278.1"/>
    <property type="molecule type" value="Genomic_DNA"/>
</dbReference>
<evidence type="ECO:0000256" key="3">
    <source>
        <dbReference type="ARBA" id="ARBA00022695"/>
    </source>
</evidence>
<comment type="caution">
    <text evidence="5">The sequence shown here is derived from an EMBL/GenBank/DDBJ whole genome shotgun (WGS) entry which is preliminary data.</text>
</comment>
<name>A0A6V7RHK2_9BACL</name>
<keyword evidence="4" id="KW-0804">Transcription</keyword>
<dbReference type="GO" id="GO:0000428">
    <property type="term" value="C:DNA-directed RNA polymerase complex"/>
    <property type="evidence" value="ECO:0007669"/>
    <property type="project" value="UniProtKB-KW"/>
</dbReference>
<evidence type="ECO:0000256" key="4">
    <source>
        <dbReference type="ARBA" id="ARBA00023163"/>
    </source>
</evidence>
<evidence type="ECO:0000313" key="5">
    <source>
        <dbReference type="EMBL" id="CAD2077278.1"/>
    </source>
</evidence>
<sequence length="72" mass="8925">MKTFKVFYQDHKTQRLIREETLIMYLEAEKIEDVRKHLQNEEITIEFIETLSPDHLEYEREHNEDFKVTKVQ</sequence>
<evidence type="ECO:0000256" key="2">
    <source>
        <dbReference type="ARBA" id="ARBA00022679"/>
    </source>
</evidence>
<protein>
    <submittedName>
        <fullName evidence="5">Uncharacterized protein</fullName>
    </submittedName>
</protein>
<reference evidence="5 6" key="1">
    <citation type="submission" date="2020-07" db="EMBL/GenBank/DDBJ databases">
        <authorList>
            <person name="Criscuolo A."/>
        </authorList>
    </citation>
    <scope>NUCLEOTIDE SEQUENCE [LARGE SCALE GENOMIC DNA]</scope>
    <source>
        <strain evidence="5">CIP107946</strain>
    </source>
</reference>
<keyword evidence="2" id="KW-0808">Transferase</keyword>
<proteinExistence type="predicted"/>
<keyword evidence="6" id="KW-1185">Reference proteome</keyword>
<keyword evidence="1" id="KW-0240">DNA-directed RNA polymerase</keyword>
<dbReference type="InterPro" id="IPR009907">
    <property type="entry name" value="RpoY"/>
</dbReference>
<organism evidence="5 6">
    <name type="scientific">Phocicoccus pinnipedialis</name>
    <dbReference type="NCBI Taxonomy" id="110845"/>
    <lineage>
        <taxon>Bacteria</taxon>
        <taxon>Bacillati</taxon>
        <taxon>Bacillota</taxon>
        <taxon>Bacilli</taxon>
        <taxon>Bacillales</taxon>
        <taxon>Salinicoccaceae</taxon>
        <taxon>Phocicoccus</taxon>
    </lineage>
</organism>
<evidence type="ECO:0000256" key="1">
    <source>
        <dbReference type="ARBA" id="ARBA00022478"/>
    </source>
</evidence>